<keyword evidence="6 11" id="KW-1133">Transmembrane helix</keyword>
<dbReference type="PROSITE" id="PS50922">
    <property type="entry name" value="TLC"/>
    <property type="match status" value="1"/>
</dbReference>
<evidence type="ECO:0000259" key="12">
    <source>
        <dbReference type="PROSITE" id="PS50922"/>
    </source>
</evidence>
<evidence type="ECO:0000256" key="5">
    <source>
        <dbReference type="ARBA" id="ARBA00022824"/>
    </source>
</evidence>
<keyword evidence="7 9" id="KW-0472">Membrane</keyword>
<dbReference type="EMBL" id="GU131350">
    <property type="protein sequence ID" value="ACZ80676.1"/>
    <property type="molecule type" value="Genomic_DNA"/>
</dbReference>
<evidence type="ECO:0000256" key="3">
    <source>
        <dbReference type="ARBA" id="ARBA00022679"/>
    </source>
</evidence>
<keyword evidence="13" id="KW-0012">Acyltransferase</keyword>
<dbReference type="VEuPathDB" id="FungiDB:L203_04093"/>
<evidence type="ECO:0000256" key="6">
    <source>
        <dbReference type="ARBA" id="ARBA00022989"/>
    </source>
</evidence>
<organism evidence="13">
    <name type="scientific">Cryptococcus depauperatus</name>
    <dbReference type="NCBI Taxonomy" id="5208"/>
    <lineage>
        <taxon>Eukaryota</taxon>
        <taxon>Fungi</taxon>
        <taxon>Dikarya</taxon>
        <taxon>Basidiomycota</taxon>
        <taxon>Agaricomycotina</taxon>
        <taxon>Tremellomycetes</taxon>
        <taxon>Tremellales</taxon>
        <taxon>Cryptococcaceae</taxon>
        <taxon>Cryptococcus</taxon>
    </lineage>
</organism>
<dbReference type="PANTHER" id="PTHR12560:SF11">
    <property type="entry name" value="CERAMIDE SYNTHASE LAC1-RELATED"/>
    <property type="match status" value="1"/>
</dbReference>
<evidence type="ECO:0000256" key="7">
    <source>
        <dbReference type="ARBA" id="ARBA00023136"/>
    </source>
</evidence>
<feature type="transmembrane region" description="Helical" evidence="11">
    <location>
        <begin position="292"/>
        <end position="310"/>
    </location>
</feature>
<feature type="transmembrane region" description="Helical" evidence="11">
    <location>
        <begin position="127"/>
        <end position="149"/>
    </location>
</feature>
<dbReference type="InterPro" id="IPR006634">
    <property type="entry name" value="TLC-dom"/>
</dbReference>
<dbReference type="InterPro" id="IPR016439">
    <property type="entry name" value="Lag1/Lac1-like"/>
</dbReference>
<keyword evidence="3 13" id="KW-0808">Transferase</keyword>
<dbReference type="GO" id="GO:0046513">
    <property type="term" value="P:ceramide biosynthetic process"/>
    <property type="evidence" value="ECO:0007669"/>
    <property type="project" value="InterPro"/>
</dbReference>
<dbReference type="GO" id="GO:0005789">
    <property type="term" value="C:endoplasmic reticulum membrane"/>
    <property type="evidence" value="ECO:0007669"/>
    <property type="project" value="UniProtKB-SubCell"/>
</dbReference>
<evidence type="ECO:0000256" key="2">
    <source>
        <dbReference type="ARBA" id="ARBA00009808"/>
    </source>
</evidence>
<feature type="transmembrane region" description="Helical" evidence="11">
    <location>
        <begin position="353"/>
        <end position="376"/>
    </location>
</feature>
<name>D2JWX3_9TREE</name>
<comment type="similarity">
    <text evidence="2">Belongs to the sphingosine N-acyltransferase family.</text>
</comment>
<evidence type="ECO:0000256" key="9">
    <source>
        <dbReference type="PROSITE-ProRule" id="PRU00205"/>
    </source>
</evidence>
<keyword evidence="5" id="KW-0256">Endoplasmic reticulum</keyword>
<dbReference type="VEuPathDB" id="FungiDB:L204_02808"/>
<evidence type="ECO:0000256" key="11">
    <source>
        <dbReference type="SAM" id="Phobius"/>
    </source>
</evidence>
<proteinExistence type="inferred from homology"/>
<accession>D2JWX3</accession>
<comment type="subcellular location">
    <subcellularLocation>
        <location evidence="1">Endoplasmic reticulum membrane</location>
        <topology evidence="1">Multi-pass membrane protein</topology>
    </subcellularLocation>
</comment>
<evidence type="ECO:0000256" key="10">
    <source>
        <dbReference type="SAM" id="MobiDB-lite"/>
    </source>
</evidence>
<evidence type="ECO:0000313" key="13">
    <source>
        <dbReference type="EMBL" id="ACZ80676.1"/>
    </source>
</evidence>
<dbReference type="SMART" id="SM00724">
    <property type="entry name" value="TLC"/>
    <property type="match status" value="1"/>
</dbReference>
<feature type="region of interest" description="Disordered" evidence="10">
    <location>
        <begin position="1"/>
        <end position="48"/>
    </location>
</feature>
<keyword evidence="4 9" id="KW-0812">Transmembrane</keyword>
<reference evidence="13" key="1">
    <citation type="journal article" date="2010" name="PLoS ONE">
        <title>Morphological and genomic characterization of Filobasidiella depauperata: a homothallic sibling species of the pathogenic cryptococcus species complex.</title>
        <authorList>
            <person name="Rodriguez-Carres M."/>
            <person name="Findley K."/>
            <person name="Sun S."/>
            <person name="Dietrich F.S."/>
            <person name="Heitman J."/>
        </authorList>
    </citation>
    <scope>NUCLEOTIDE SEQUENCE</scope>
    <source>
        <strain evidence="13">CBS7855</strain>
    </source>
</reference>
<feature type="compositionally biased region" description="Pro residues" evidence="10">
    <location>
        <begin position="28"/>
        <end position="39"/>
    </location>
</feature>
<dbReference type="Pfam" id="PF03798">
    <property type="entry name" value="TRAM_LAG1_CLN8"/>
    <property type="match status" value="1"/>
</dbReference>
<feature type="transmembrane region" description="Helical" evidence="11">
    <location>
        <begin position="64"/>
        <end position="86"/>
    </location>
</feature>
<keyword evidence="8" id="KW-0325">Glycoprotein</keyword>
<dbReference type="GO" id="GO:0050291">
    <property type="term" value="F:sphingosine N-acyltransferase activity"/>
    <property type="evidence" value="ECO:0007669"/>
    <property type="project" value="InterPro"/>
</dbReference>
<evidence type="ECO:0000256" key="4">
    <source>
        <dbReference type="ARBA" id="ARBA00022692"/>
    </source>
</evidence>
<feature type="transmembrane region" description="Helical" evidence="11">
    <location>
        <begin position="170"/>
        <end position="195"/>
    </location>
</feature>
<dbReference type="PANTHER" id="PTHR12560">
    <property type="entry name" value="LONGEVITY ASSURANCE FACTOR 1 LAG1"/>
    <property type="match status" value="1"/>
</dbReference>
<evidence type="ECO:0000256" key="1">
    <source>
        <dbReference type="ARBA" id="ARBA00004477"/>
    </source>
</evidence>
<feature type="compositionally biased region" description="Polar residues" evidence="10">
    <location>
        <begin position="16"/>
        <end position="27"/>
    </location>
</feature>
<protein>
    <submittedName>
        <fullName evidence="13">Putative phingosine N-acyltransferase protein</fullName>
    </submittedName>
</protein>
<evidence type="ECO:0000256" key="8">
    <source>
        <dbReference type="ARBA" id="ARBA00023180"/>
    </source>
</evidence>
<dbReference type="AlphaFoldDB" id="D2JWX3"/>
<feature type="domain" description="TLC" evidence="12">
    <location>
        <begin position="161"/>
        <end position="380"/>
    </location>
</feature>
<sequence length="404" mass="48047">MPPPPVTKFTHRRRSSSVTNALNDLTPSPSPEIRPPTNGPRPRKSRDDLPALYRSKGFWRDLKTGSWMLVPSSSLVLMLIAPLLYYNHILLQHFGVLSPDAPNIFQHFVFLSNKLPNGRYGKSWWDFAFMANYIIFWSFVRQFVTIHVLRPLAMYSGIKGTKIMRFTEQGYAFFYFGILGACGIYVMSGLPTWWYRTEHFWLEYPHREMTLELKTYYLMQAAYWLQQTILLAGKIEKPRKDFKELVVHHLVTLWLVGWSYNIYLTYIGVSIFVTMDISDVFLALAKCVNYVSEFWSIPVFASFIFVWTYFRHYLNLIILYSVYTEFDLIPVHERSSFDPLNGNWLDWWMKWQIFVPIALLQLINLFWYFLIWRILLRSLVLSKNLRDERSDEEDEREEPKEKVQ</sequence>